<evidence type="ECO:0000313" key="2">
    <source>
        <dbReference type="EMBL" id="CAB9527667.1"/>
    </source>
</evidence>
<name>A0A9N8HVZ8_9STRA</name>
<evidence type="ECO:0000256" key="1">
    <source>
        <dbReference type="SAM" id="MobiDB-lite"/>
    </source>
</evidence>
<dbReference type="EMBL" id="CAICTM010002039">
    <property type="protein sequence ID" value="CAB9527667.1"/>
    <property type="molecule type" value="Genomic_DNA"/>
</dbReference>
<comment type="caution">
    <text evidence="2">The sequence shown here is derived from an EMBL/GenBank/DDBJ whole genome shotgun (WGS) entry which is preliminary data.</text>
</comment>
<proteinExistence type="predicted"/>
<dbReference type="OrthoDB" id="410307at2759"/>
<sequence length="179" mass="20173">MDGVLAPWPEDYDDDDEGDDAYDDDAMAGLEHCDNEVSEESVAAFSELLSAIPEEHRKVVFSSAWRLHKTCTQHILDIFCEYGEKHGGPLKDLKLFDSRTGEHHESRQIEIARWVMEHAKDGIAAWVALDDRGSILKEPRYLHLFKGHAVVTEKHVGLTSDDVKDALDLVKHQLLGELA</sequence>
<feature type="region of interest" description="Disordered" evidence="1">
    <location>
        <begin position="1"/>
        <end position="21"/>
    </location>
</feature>
<keyword evidence="3" id="KW-1185">Reference proteome</keyword>
<organism evidence="2 3">
    <name type="scientific">Seminavis robusta</name>
    <dbReference type="NCBI Taxonomy" id="568900"/>
    <lineage>
        <taxon>Eukaryota</taxon>
        <taxon>Sar</taxon>
        <taxon>Stramenopiles</taxon>
        <taxon>Ochrophyta</taxon>
        <taxon>Bacillariophyta</taxon>
        <taxon>Bacillariophyceae</taxon>
        <taxon>Bacillariophycidae</taxon>
        <taxon>Naviculales</taxon>
        <taxon>Naviculaceae</taxon>
        <taxon>Seminavis</taxon>
    </lineage>
</organism>
<dbReference type="AlphaFoldDB" id="A0A9N8HVZ8"/>
<gene>
    <name evidence="2" type="ORF">SEMRO_2041_G312270.1</name>
</gene>
<accession>A0A9N8HVZ8</accession>
<protein>
    <submittedName>
        <fullName evidence="2">Uncharacterized protein</fullName>
    </submittedName>
</protein>
<feature type="compositionally biased region" description="Acidic residues" evidence="1">
    <location>
        <begin position="10"/>
        <end position="21"/>
    </location>
</feature>
<evidence type="ECO:0000313" key="3">
    <source>
        <dbReference type="Proteomes" id="UP001153069"/>
    </source>
</evidence>
<dbReference type="Pfam" id="PF18143">
    <property type="entry name" value="HAD_SAK_2"/>
    <property type="match status" value="1"/>
</dbReference>
<reference evidence="2" key="1">
    <citation type="submission" date="2020-06" db="EMBL/GenBank/DDBJ databases">
        <authorList>
            <consortium name="Plant Systems Biology data submission"/>
        </authorList>
    </citation>
    <scope>NUCLEOTIDE SEQUENCE</scope>
    <source>
        <strain evidence="2">D6</strain>
    </source>
</reference>
<dbReference type="Proteomes" id="UP001153069">
    <property type="component" value="Unassembled WGS sequence"/>
</dbReference>